<organism evidence="2">
    <name type="scientific">freshwater metagenome</name>
    <dbReference type="NCBI Taxonomy" id="449393"/>
    <lineage>
        <taxon>unclassified sequences</taxon>
        <taxon>metagenomes</taxon>
        <taxon>ecological metagenomes</taxon>
    </lineage>
</organism>
<gene>
    <name evidence="2" type="ORF">UFOPK3609_01288</name>
</gene>
<name>A0A6J7HHQ8_9ZZZZ</name>
<proteinExistence type="predicted"/>
<sequence>MTGLAVVHLVLVAAYAGFQWTVRVLVYPQFAQVPTGFAGYERSHQRLITRVVGPLFVGQGVTTLCLLVLAVRGDAPALPVLAGAVCLAVVLVVTALGAVPLHRVLDAGWDAAAHRRLLRVDSVRVVAASLGVLAAGWLVLG</sequence>
<dbReference type="AlphaFoldDB" id="A0A6J7HHQ8"/>
<feature type="transmembrane region" description="Helical" evidence="1">
    <location>
        <begin position="122"/>
        <end position="140"/>
    </location>
</feature>
<dbReference type="EMBL" id="CAFBMQ010000204">
    <property type="protein sequence ID" value="CAB4918878.1"/>
    <property type="molecule type" value="Genomic_DNA"/>
</dbReference>
<feature type="transmembrane region" description="Helical" evidence="1">
    <location>
        <begin position="6"/>
        <end position="26"/>
    </location>
</feature>
<reference evidence="2" key="1">
    <citation type="submission" date="2020-05" db="EMBL/GenBank/DDBJ databases">
        <authorList>
            <person name="Chiriac C."/>
            <person name="Salcher M."/>
            <person name="Ghai R."/>
            <person name="Kavagutti S V."/>
        </authorList>
    </citation>
    <scope>NUCLEOTIDE SEQUENCE</scope>
</reference>
<evidence type="ECO:0000256" key="1">
    <source>
        <dbReference type="SAM" id="Phobius"/>
    </source>
</evidence>
<keyword evidence="1" id="KW-1133">Transmembrane helix</keyword>
<keyword evidence="1" id="KW-0812">Transmembrane</keyword>
<accession>A0A6J7HHQ8</accession>
<protein>
    <submittedName>
        <fullName evidence="2">Unannotated protein</fullName>
    </submittedName>
</protein>
<keyword evidence="1" id="KW-0472">Membrane</keyword>
<evidence type="ECO:0000313" key="2">
    <source>
        <dbReference type="EMBL" id="CAB4918878.1"/>
    </source>
</evidence>
<feature type="transmembrane region" description="Helical" evidence="1">
    <location>
        <begin position="47"/>
        <end position="71"/>
    </location>
</feature>
<feature type="transmembrane region" description="Helical" evidence="1">
    <location>
        <begin position="77"/>
        <end position="101"/>
    </location>
</feature>